<dbReference type="Gene3D" id="6.20.190.10">
    <property type="entry name" value="Nutrient germinant receptor protein C, domain 1"/>
    <property type="match status" value="1"/>
</dbReference>
<dbReference type="InterPro" id="IPR057336">
    <property type="entry name" value="GerAC_N"/>
</dbReference>
<feature type="domain" description="Spore germination protein N-terminal" evidence="9">
    <location>
        <begin position="24"/>
        <end position="199"/>
    </location>
</feature>
<dbReference type="NCBIfam" id="TIGR02887">
    <property type="entry name" value="spore_ger_x_C"/>
    <property type="match status" value="1"/>
</dbReference>
<dbReference type="InterPro" id="IPR008844">
    <property type="entry name" value="Spore_GerAC-like"/>
</dbReference>
<gene>
    <name evidence="10" type="ORF">DL346_10405</name>
</gene>
<dbReference type="AlphaFoldDB" id="A0A328U345"/>
<dbReference type="EMBL" id="QLUW01000002">
    <property type="protein sequence ID" value="RAP75841.1"/>
    <property type="molecule type" value="Genomic_DNA"/>
</dbReference>
<evidence type="ECO:0000313" key="10">
    <source>
        <dbReference type="EMBL" id="RAP75841.1"/>
    </source>
</evidence>
<dbReference type="Gene3D" id="3.30.300.210">
    <property type="entry name" value="Nutrient germinant receptor protein C, domain 3"/>
    <property type="match status" value="1"/>
</dbReference>
<evidence type="ECO:0000259" key="8">
    <source>
        <dbReference type="Pfam" id="PF05504"/>
    </source>
</evidence>
<comment type="caution">
    <text evidence="10">The sequence shown here is derived from an EMBL/GenBank/DDBJ whole genome shotgun (WGS) entry which is preliminary data.</text>
</comment>
<keyword evidence="7" id="KW-0449">Lipoprotein</keyword>
<evidence type="ECO:0000256" key="6">
    <source>
        <dbReference type="ARBA" id="ARBA00023139"/>
    </source>
</evidence>
<evidence type="ECO:0000256" key="2">
    <source>
        <dbReference type="ARBA" id="ARBA00007886"/>
    </source>
</evidence>
<keyword evidence="6" id="KW-0564">Palmitate</keyword>
<dbReference type="Proteomes" id="UP000249260">
    <property type="component" value="Unassembled WGS sequence"/>
</dbReference>
<comment type="similarity">
    <text evidence="2">Belongs to the GerABKC lipoprotein family.</text>
</comment>
<sequence length="401" mass="44663">MTFKRIPILLSVLILMLPLTGCWDRREMNELAISLGMGIDRVGKKYVVTVQVVNPSQIAGQKGSGSNESPVRTYTAEGPTVYEAIRKMTIASPRKIYAAHLRVLIFGEGMARQGIGKSIDLLSRDYELRTDFFLLVARGTTAAHALNILTPLERIPANKLYRSIETSEKAWAPVTTVTLDEFVNDIVSKGKNPVISGIRLTGTEDGGSSTDNIKTTRPAIQLENNGLAVFRKDKLVGWLSEMESKGYNYIINNVTSTVGHVSCPNGGNLALEVVRADSKMKGTVKEGRPHLSVELRVEENVGEVECSIDLTKVRSIQELEKRAEERLTRIIRRSLDAGQKKYKSDFFGFGNAVHRSNPGYWKAVQKDWDERFEDAVIDVKVNVKIKRTGTVTNSFMEDKEE</sequence>
<evidence type="ECO:0000256" key="1">
    <source>
        <dbReference type="ARBA" id="ARBA00004635"/>
    </source>
</evidence>
<dbReference type="PANTHER" id="PTHR35789:SF1">
    <property type="entry name" value="SPORE GERMINATION PROTEIN B3"/>
    <property type="match status" value="1"/>
</dbReference>
<name>A0A328U345_9BACL</name>
<evidence type="ECO:0000259" key="9">
    <source>
        <dbReference type="Pfam" id="PF25198"/>
    </source>
</evidence>
<dbReference type="InterPro" id="IPR038501">
    <property type="entry name" value="Spore_GerAC_C_sf"/>
</dbReference>
<evidence type="ECO:0000256" key="3">
    <source>
        <dbReference type="ARBA" id="ARBA00022544"/>
    </source>
</evidence>
<accession>A0A328U345</accession>
<feature type="domain" description="Spore germination GerAC-like C-terminal" evidence="8">
    <location>
        <begin position="225"/>
        <end position="389"/>
    </location>
</feature>
<dbReference type="Pfam" id="PF05504">
    <property type="entry name" value="Spore_GerAC"/>
    <property type="match status" value="1"/>
</dbReference>
<dbReference type="PANTHER" id="PTHR35789">
    <property type="entry name" value="SPORE GERMINATION PROTEIN B3"/>
    <property type="match status" value="1"/>
</dbReference>
<dbReference type="Pfam" id="PF25198">
    <property type="entry name" value="Spore_GerAC_N"/>
    <property type="match status" value="1"/>
</dbReference>
<dbReference type="OrthoDB" id="9816067at2"/>
<protein>
    <submittedName>
        <fullName evidence="10">Ger(X)C family spore germination protein</fullName>
    </submittedName>
</protein>
<evidence type="ECO:0000256" key="5">
    <source>
        <dbReference type="ARBA" id="ARBA00023136"/>
    </source>
</evidence>
<proteinExistence type="inferred from homology"/>
<keyword evidence="4" id="KW-0732">Signal</keyword>
<keyword evidence="11" id="KW-1185">Reference proteome</keyword>
<evidence type="ECO:0000256" key="7">
    <source>
        <dbReference type="ARBA" id="ARBA00023288"/>
    </source>
</evidence>
<reference evidence="10 11" key="1">
    <citation type="submission" date="2018-06" db="EMBL/GenBank/DDBJ databases">
        <title>Paenibacillus montanisoli sp. nov., isolated from mountain area soil.</title>
        <authorList>
            <person name="Wu M."/>
        </authorList>
    </citation>
    <scope>NUCLEOTIDE SEQUENCE [LARGE SCALE GENOMIC DNA]</scope>
    <source>
        <strain evidence="10 11">RA17</strain>
    </source>
</reference>
<comment type="subcellular location">
    <subcellularLocation>
        <location evidence="1">Membrane</location>
        <topology evidence="1">Lipid-anchor</topology>
    </subcellularLocation>
</comment>
<keyword evidence="3" id="KW-0309">Germination</keyword>
<organism evidence="10 11">
    <name type="scientific">Paenibacillus montanisoli</name>
    <dbReference type="NCBI Taxonomy" id="2081970"/>
    <lineage>
        <taxon>Bacteria</taxon>
        <taxon>Bacillati</taxon>
        <taxon>Bacillota</taxon>
        <taxon>Bacilli</taxon>
        <taxon>Bacillales</taxon>
        <taxon>Paenibacillaceae</taxon>
        <taxon>Paenibacillus</taxon>
    </lineage>
</organism>
<keyword evidence="5" id="KW-0472">Membrane</keyword>
<evidence type="ECO:0000313" key="11">
    <source>
        <dbReference type="Proteomes" id="UP000249260"/>
    </source>
</evidence>
<dbReference type="InterPro" id="IPR046953">
    <property type="entry name" value="Spore_GerAC-like_C"/>
</dbReference>
<dbReference type="GO" id="GO:0016020">
    <property type="term" value="C:membrane"/>
    <property type="evidence" value="ECO:0007669"/>
    <property type="project" value="UniProtKB-SubCell"/>
</dbReference>
<dbReference type="GO" id="GO:0009847">
    <property type="term" value="P:spore germination"/>
    <property type="evidence" value="ECO:0007669"/>
    <property type="project" value="InterPro"/>
</dbReference>
<evidence type="ECO:0000256" key="4">
    <source>
        <dbReference type="ARBA" id="ARBA00022729"/>
    </source>
</evidence>